<dbReference type="InParanoid" id="M1DNB4"/>
<dbReference type="Proteomes" id="UP000011115">
    <property type="component" value="Unassembled WGS sequence"/>
</dbReference>
<dbReference type="Gramene" id="PGSC0003DMT400091748">
    <property type="protein sequence ID" value="PGSC0003DMT400091748"/>
    <property type="gene ID" value="PGSC0003DMG400041319"/>
</dbReference>
<dbReference type="EnsemblPlants" id="PGSC0003DMT400091748">
    <property type="protein sequence ID" value="PGSC0003DMT400091748"/>
    <property type="gene ID" value="PGSC0003DMG400041319"/>
</dbReference>
<proteinExistence type="predicted"/>
<feature type="compositionally biased region" description="Basic residues" evidence="1">
    <location>
        <begin position="26"/>
        <end position="36"/>
    </location>
</feature>
<organism evidence="2 3">
    <name type="scientific">Solanum tuberosum</name>
    <name type="common">Potato</name>
    <dbReference type="NCBI Taxonomy" id="4113"/>
    <lineage>
        <taxon>Eukaryota</taxon>
        <taxon>Viridiplantae</taxon>
        <taxon>Streptophyta</taxon>
        <taxon>Embryophyta</taxon>
        <taxon>Tracheophyta</taxon>
        <taxon>Spermatophyta</taxon>
        <taxon>Magnoliopsida</taxon>
        <taxon>eudicotyledons</taxon>
        <taxon>Gunneridae</taxon>
        <taxon>Pentapetalae</taxon>
        <taxon>asterids</taxon>
        <taxon>lamiids</taxon>
        <taxon>Solanales</taxon>
        <taxon>Solanaceae</taxon>
        <taxon>Solanoideae</taxon>
        <taxon>Solaneae</taxon>
        <taxon>Solanum</taxon>
    </lineage>
</organism>
<accession>M1DNB4</accession>
<protein>
    <submittedName>
        <fullName evidence="2">Uncharacterized protein</fullName>
    </submittedName>
</protein>
<sequence length="178" mass="19686">MVNTRYNSVRPVVLVNVPAEESAARGRSRGRGRGHGRVAPAGNGAPIENAPVNENPHVHHEDIEEENVEDVGQEEELQAETTDVPHIDPVIAQQIMSFFTAPKLGATGGNDAFFRPLLGSVMTGNEHEMLTKFLKLKPHVILGSENEDSYQFILDCYERLHKLGIVHHHGLEIVSFQL</sequence>
<reference evidence="3" key="1">
    <citation type="journal article" date="2011" name="Nature">
        <title>Genome sequence and analysis of the tuber crop potato.</title>
        <authorList>
            <consortium name="The Potato Genome Sequencing Consortium"/>
        </authorList>
    </citation>
    <scope>NUCLEOTIDE SEQUENCE [LARGE SCALE GENOMIC DNA]</scope>
    <source>
        <strain evidence="3">cv. DM1-3 516 R44</strain>
    </source>
</reference>
<evidence type="ECO:0000256" key="1">
    <source>
        <dbReference type="SAM" id="MobiDB-lite"/>
    </source>
</evidence>
<feature type="region of interest" description="Disordered" evidence="1">
    <location>
        <begin position="21"/>
        <end position="55"/>
    </location>
</feature>
<dbReference type="PaxDb" id="4113-PGSC0003DMT400091748"/>
<dbReference type="HOGENOM" id="CLU_059105_2_0_1"/>
<evidence type="ECO:0000313" key="2">
    <source>
        <dbReference type="EnsemblPlants" id="PGSC0003DMT400091748"/>
    </source>
</evidence>
<name>M1DNB4_SOLTU</name>
<reference evidence="2" key="2">
    <citation type="submission" date="2015-06" db="UniProtKB">
        <authorList>
            <consortium name="EnsemblPlants"/>
        </authorList>
    </citation>
    <scope>IDENTIFICATION</scope>
    <source>
        <strain evidence="2">DM1-3 516 R44</strain>
    </source>
</reference>
<evidence type="ECO:0000313" key="3">
    <source>
        <dbReference type="Proteomes" id="UP000011115"/>
    </source>
</evidence>
<keyword evidence="3" id="KW-1185">Reference proteome</keyword>
<dbReference type="AlphaFoldDB" id="M1DNB4"/>